<dbReference type="InterPro" id="IPR010036">
    <property type="entry name" value="MDP_1_eu_arc"/>
</dbReference>
<dbReference type="NCBIfam" id="TIGR01685">
    <property type="entry name" value="MDP-1"/>
    <property type="match status" value="1"/>
</dbReference>
<dbReference type="SFLD" id="SFLDS00003">
    <property type="entry name" value="Haloacid_Dehalogenase"/>
    <property type="match status" value="1"/>
</dbReference>
<dbReference type="PANTHER" id="PTHR17901:SF14">
    <property type="entry name" value="MAGNESIUM-DEPENDENT PHOSPHATASE 1"/>
    <property type="match status" value="1"/>
</dbReference>
<dbReference type="InterPro" id="IPR023214">
    <property type="entry name" value="HAD_sf"/>
</dbReference>
<dbReference type="Pfam" id="PF12689">
    <property type="entry name" value="Acid_PPase"/>
    <property type="match status" value="1"/>
</dbReference>
<reference evidence="1 2" key="1">
    <citation type="journal article" date="2021" name="Comput. Struct. Biotechnol. J.">
        <title>De novo genome assembly of the potent medicinal plant Rehmannia glutinosa using nanopore technology.</title>
        <authorList>
            <person name="Ma L."/>
            <person name="Dong C."/>
            <person name="Song C."/>
            <person name="Wang X."/>
            <person name="Zheng X."/>
            <person name="Niu Y."/>
            <person name="Chen S."/>
            <person name="Feng W."/>
        </authorList>
    </citation>
    <scope>NUCLEOTIDE SEQUENCE [LARGE SCALE GENOMIC DNA]</scope>
    <source>
        <strain evidence="1">DH-2019</strain>
    </source>
</reference>
<dbReference type="InterPro" id="IPR035679">
    <property type="entry name" value="MDP-1_euk"/>
</dbReference>
<gene>
    <name evidence="1" type="ORF">DH2020_024012</name>
</gene>
<comment type="caution">
    <text evidence="1">The sequence shown here is derived from an EMBL/GenBank/DDBJ whole genome shotgun (WGS) entry which is preliminary data.</text>
</comment>
<dbReference type="CDD" id="cd07501">
    <property type="entry name" value="HAD_MDP-1_like"/>
    <property type="match status" value="1"/>
</dbReference>
<sequence length="227" mass="26180">MGDDRVKNEAMEMISSFQVLPKLVVFDLDYTLWPFYWKARHVQLRQEKEAIDAMISSIKAEIPRLRITERCPLLLSDCLSKNSMPSLFPHAKDILYALKDRGVDIAIASRSPTPDIANDFLEKLGIKSMFVAQEIFSSWTHKTDHFQKIKQRTGVQYNEMLFFDDENRNIEAVSKMGVTSILVDDGVDLGALRQGLSKFSQNRSLLEKNKQRWRIFSQKSTSSEKDQ</sequence>
<name>A0ABR0W9E8_REHGL</name>
<dbReference type="InterPro" id="IPR010033">
    <property type="entry name" value="HAD_SF_ppase_IIIC"/>
</dbReference>
<dbReference type="SFLD" id="SFLDG01129">
    <property type="entry name" value="C1.5:_HAD__Beta-PGM__Phosphata"/>
    <property type="match status" value="1"/>
</dbReference>
<keyword evidence="2" id="KW-1185">Reference proteome</keyword>
<dbReference type="Proteomes" id="UP001318860">
    <property type="component" value="Unassembled WGS sequence"/>
</dbReference>
<dbReference type="SFLD" id="SFLDG01131">
    <property type="entry name" value="C1.5.2:_MDP_Like"/>
    <property type="match status" value="1"/>
</dbReference>
<protein>
    <recommendedName>
        <fullName evidence="3">Magnesium-dependent phosphatase</fullName>
    </recommendedName>
</protein>
<dbReference type="NCBIfam" id="TIGR01681">
    <property type="entry name" value="HAD-SF-IIIC"/>
    <property type="match status" value="1"/>
</dbReference>
<accession>A0ABR0W9E8</accession>
<dbReference type="EMBL" id="JABTTQ020000013">
    <property type="protein sequence ID" value="KAK6143664.1"/>
    <property type="molecule type" value="Genomic_DNA"/>
</dbReference>
<proteinExistence type="predicted"/>
<dbReference type="InterPro" id="IPR036412">
    <property type="entry name" value="HAD-like_sf"/>
</dbReference>
<evidence type="ECO:0008006" key="3">
    <source>
        <dbReference type="Google" id="ProtNLM"/>
    </source>
</evidence>
<evidence type="ECO:0000313" key="2">
    <source>
        <dbReference type="Proteomes" id="UP001318860"/>
    </source>
</evidence>
<dbReference type="SUPFAM" id="SSF56784">
    <property type="entry name" value="HAD-like"/>
    <property type="match status" value="1"/>
</dbReference>
<organism evidence="1 2">
    <name type="scientific">Rehmannia glutinosa</name>
    <name type="common">Chinese foxglove</name>
    <dbReference type="NCBI Taxonomy" id="99300"/>
    <lineage>
        <taxon>Eukaryota</taxon>
        <taxon>Viridiplantae</taxon>
        <taxon>Streptophyta</taxon>
        <taxon>Embryophyta</taxon>
        <taxon>Tracheophyta</taxon>
        <taxon>Spermatophyta</taxon>
        <taxon>Magnoliopsida</taxon>
        <taxon>eudicotyledons</taxon>
        <taxon>Gunneridae</taxon>
        <taxon>Pentapetalae</taxon>
        <taxon>asterids</taxon>
        <taxon>lamiids</taxon>
        <taxon>Lamiales</taxon>
        <taxon>Orobanchaceae</taxon>
        <taxon>Rehmannieae</taxon>
        <taxon>Rehmannia</taxon>
    </lineage>
</organism>
<evidence type="ECO:0000313" key="1">
    <source>
        <dbReference type="EMBL" id="KAK6143664.1"/>
    </source>
</evidence>
<dbReference type="PANTHER" id="PTHR17901">
    <property type="entry name" value="MAGNESIUM-DEPENDENT PHOSPHATASE 1 MDP1"/>
    <property type="match status" value="1"/>
</dbReference>
<dbReference type="Gene3D" id="3.40.50.1000">
    <property type="entry name" value="HAD superfamily/HAD-like"/>
    <property type="match status" value="1"/>
</dbReference>